<proteinExistence type="inferred from homology"/>
<keyword evidence="4" id="KW-1185">Reference proteome</keyword>
<dbReference type="Proteomes" id="UP001228905">
    <property type="component" value="Unassembled WGS sequence"/>
</dbReference>
<evidence type="ECO:0000313" key="3">
    <source>
        <dbReference type="EMBL" id="MDQ0465131.1"/>
    </source>
</evidence>
<comment type="similarity">
    <text evidence="1">Belongs to the cytochrome P450 family.</text>
</comment>
<name>A0ABU0ISZ6_9CAUL</name>
<evidence type="ECO:0000256" key="2">
    <source>
        <dbReference type="SAM" id="MobiDB-lite"/>
    </source>
</evidence>
<dbReference type="InterPro" id="IPR036396">
    <property type="entry name" value="Cyt_P450_sf"/>
</dbReference>
<dbReference type="InterPro" id="IPR002397">
    <property type="entry name" value="Cyt_P450_B"/>
</dbReference>
<dbReference type="SUPFAM" id="SSF48264">
    <property type="entry name" value="Cytochrome P450"/>
    <property type="match status" value="1"/>
</dbReference>
<dbReference type="InterPro" id="IPR001128">
    <property type="entry name" value="Cyt_P450"/>
</dbReference>
<evidence type="ECO:0000313" key="4">
    <source>
        <dbReference type="Proteomes" id="UP001228905"/>
    </source>
</evidence>
<evidence type="ECO:0000256" key="1">
    <source>
        <dbReference type="ARBA" id="ARBA00010617"/>
    </source>
</evidence>
<dbReference type="PRINTS" id="PR00359">
    <property type="entry name" value="BP450"/>
</dbReference>
<dbReference type="CDD" id="cd20625">
    <property type="entry name" value="CYP164-like"/>
    <property type="match status" value="1"/>
</dbReference>
<feature type="region of interest" description="Disordered" evidence="2">
    <location>
        <begin position="1"/>
        <end position="20"/>
    </location>
</feature>
<protein>
    <submittedName>
        <fullName evidence="3">Cytochrome P450</fullName>
    </submittedName>
</protein>
<dbReference type="EMBL" id="JAUSVS010000005">
    <property type="protein sequence ID" value="MDQ0465131.1"/>
    <property type="molecule type" value="Genomic_DNA"/>
</dbReference>
<accession>A0ABU0ISZ6</accession>
<organism evidence="3 4">
    <name type="scientific">Caulobacter ginsengisoli</name>
    <dbReference type="NCBI Taxonomy" id="400775"/>
    <lineage>
        <taxon>Bacteria</taxon>
        <taxon>Pseudomonadati</taxon>
        <taxon>Pseudomonadota</taxon>
        <taxon>Alphaproteobacteria</taxon>
        <taxon>Caulobacterales</taxon>
        <taxon>Caulobacteraceae</taxon>
        <taxon>Caulobacter</taxon>
    </lineage>
</organism>
<gene>
    <name evidence="3" type="ORF">QO010_002915</name>
</gene>
<comment type="caution">
    <text evidence="3">The sequence shown here is derived from an EMBL/GenBank/DDBJ whole genome shotgun (WGS) entry which is preliminary data.</text>
</comment>
<dbReference type="Gene3D" id="1.10.630.10">
    <property type="entry name" value="Cytochrome P450"/>
    <property type="match status" value="1"/>
</dbReference>
<sequence>MTLPPNDPRRFTQSPTDPAFVQDPYPAYERMRPLGPAVFWEDYGHWCFHRFDDVNALLRDRRFGREGPNPAPTPEHLKPFADFSRHSLLEREPPAHTRLRTLVNRAFVSRAVERLRPRITALAHELIDRFQADGEVDLIPAFATPIPVVVIAELLGVPADMADQLLDWSHRMVAIYQFNADRAVEDDCVAATVAFSDFLRGYIDQRRAAPGDDLISHLIAAEEAGERLSTDELISTCILLLNAGHEATVHAIGNGVKALLETGLDPALAGESATTEEILRFDAPLHLFTRYALEDVEVGGIAFRTGDVVGLLLGAANRDPARFEAPERLWPGRPDGGHVSLGAGIHFCVGAPLARLELQCALPALFERLPGLRLAASPRFADRYHFHGLEALNLVW</sequence>
<dbReference type="Pfam" id="PF00067">
    <property type="entry name" value="p450"/>
    <property type="match status" value="1"/>
</dbReference>
<reference evidence="3 4" key="1">
    <citation type="submission" date="2023-07" db="EMBL/GenBank/DDBJ databases">
        <title>Genomic Encyclopedia of Type Strains, Phase IV (KMG-IV): sequencing the most valuable type-strain genomes for metagenomic binning, comparative biology and taxonomic classification.</title>
        <authorList>
            <person name="Goeker M."/>
        </authorList>
    </citation>
    <scope>NUCLEOTIDE SEQUENCE [LARGE SCALE GENOMIC DNA]</scope>
    <source>
        <strain evidence="3 4">DSM 18695</strain>
    </source>
</reference>
<dbReference type="PANTHER" id="PTHR46696">
    <property type="entry name" value="P450, PUTATIVE (EUROFUNG)-RELATED"/>
    <property type="match status" value="1"/>
</dbReference>
<dbReference type="RefSeq" id="WP_307350270.1">
    <property type="nucleotide sequence ID" value="NZ_JAUSVS010000005.1"/>
</dbReference>
<dbReference type="PANTHER" id="PTHR46696:SF1">
    <property type="entry name" value="CYTOCHROME P450 YJIB-RELATED"/>
    <property type="match status" value="1"/>
</dbReference>